<keyword evidence="11" id="KW-1185">Reference proteome</keyword>
<gene>
    <name evidence="10" type="primary">umuD_3</name>
    <name evidence="9" type="ORF">Lfee_1267</name>
    <name evidence="10" type="ORF">NCTC12022_00809</name>
</gene>
<evidence type="ECO:0000256" key="4">
    <source>
        <dbReference type="ARBA" id="ARBA00022813"/>
    </source>
</evidence>
<dbReference type="SUPFAM" id="SSF51306">
    <property type="entry name" value="LexA/Signal peptidase"/>
    <property type="match status" value="1"/>
</dbReference>
<accession>A0A0W0TXJ3</accession>
<evidence type="ECO:0000256" key="2">
    <source>
        <dbReference type="ARBA" id="ARBA00022763"/>
    </source>
</evidence>
<evidence type="ECO:0000313" key="12">
    <source>
        <dbReference type="Proteomes" id="UP000251942"/>
    </source>
</evidence>
<dbReference type="InterPro" id="IPR036286">
    <property type="entry name" value="LexA/Signal_pep-like_sf"/>
</dbReference>
<dbReference type="STRING" id="453.Lfee_1267"/>
<dbReference type="GO" id="GO:0003677">
    <property type="term" value="F:DNA binding"/>
    <property type="evidence" value="ECO:0007669"/>
    <property type="project" value="InterPro"/>
</dbReference>
<dbReference type="InterPro" id="IPR015927">
    <property type="entry name" value="Peptidase_S24_S26A/B/C"/>
</dbReference>
<dbReference type="PATRIC" id="fig|453.4.peg.1379"/>
<dbReference type="EMBL" id="UASS01000006">
    <property type="protein sequence ID" value="SPX60093.1"/>
    <property type="molecule type" value="Genomic_DNA"/>
</dbReference>
<evidence type="ECO:0000313" key="11">
    <source>
        <dbReference type="Proteomes" id="UP000054698"/>
    </source>
</evidence>
<evidence type="ECO:0000256" key="5">
    <source>
        <dbReference type="ARBA" id="ARBA00023204"/>
    </source>
</evidence>
<feature type="domain" description="Peptidase S24/S26A/S26B/S26C" evidence="8">
    <location>
        <begin position="27"/>
        <end position="143"/>
    </location>
</feature>
<keyword evidence="3 7" id="KW-0378">Hydrolase</keyword>
<evidence type="ECO:0000313" key="9">
    <source>
        <dbReference type="EMBL" id="KTD00191.1"/>
    </source>
</evidence>
<dbReference type="CDD" id="cd06529">
    <property type="entry name" value="S24_LexA-like"/>
    <property type="match status" value="1"/>
</dbReference>
<dbReference type="GO" id="GO:0009432">
    <property type="term" value="P:SOS response"/>
    <property type="evidence" value="ECO:0007669"/>
    <property type="project" value="UniProtKB-KW"/>
</dbReference>
<evidence type="ECO:0000256" key="6">
    <source>
        <dbReference type="ARBA" id="ARBA00023236"/>
    </source>
</evidence>
<proteinExistence type="inferred from homology"/>
<dbReference type="Proteomes" id="UP000054698">
    <property type="component" value="Unassembled WGS sequence"/>
</dbReference>
<reference evidence="9 11" key="1">
    <citation type="submission" date="2015-11" db="EMBL/GenBank/DDBJ databases">
        <title>Genomic analysis of 38 Legionella species identifies large and diverse effector repertoires.</title>
        <authorList>
            <person name="Burstein D."/>
            <person name="Amaro F."/>
            <person name="Zusman T."/>
            <person name="Lifshitz Z."/>
            <person name="Cohen O."/>
            <person name="Gilbert J.A."/>
            <person name="Pupko T."/>
            <person name="Shuman H.A."/>
            <person name="Segal G."/>
        </authorList>
    </citation>
    <scope>NUCLEOTIDE SEQUENCE [LARGE SCALE GENOMIC DNA]</scope>
    <source>
        <strain evidence="9 11">WO-44C</strain>
    </source>
</reference>
<dbReference type="Gene3D" id="2.10.109.10">
    <property type="entry name" value="Umud Fragment, subunit A"/>
    <property type="match status" value="1"/>
</dbReference>
<dbReference type="Proteomes" id="UP000251942">
    <property type="component" value="Unassembled WGS sequence"/>
</dbReference>
<sequence>MLSRSQYPEIIHGQALLGQGDKTYALPVYASKVSAGYPMAADEAIDQTLHLDRDLIEHPFSTFLVIASGDSMINAGIQSGDILVVDKAIEPLHGRIVVAAVDGELTVKRLNIDREGMQLLPENTSYRPIPITPEQHVVIWGVVTRVIAKS</sequence>
<dbReference type="GO" id="GO:0006355">
    <property type="term" value="P:regulation of DNA-templated transcription"/>
    <property type="evidence" value="ECO:0007669"/>
    <property type="project" value="InterPro"/>
</dbReference>
<dbReference type="GO" id="GO:0016787">
    <property type="term" value="F:hydrolase activity"/>
    <property type="evidence" value="ECO:0007669"/>
    <property type="project" value="UniProtKB-KW"/>
</dbReference>
<reference evidence="10 12" key="2">
    <citation type="submission" date="2018-06" db="EMBL/GenBank/DDBJ databases">
        <authorList>
            <consortium name="Pathogen Informatics"/>
            <person name="Doyle S."/>
        </authorList>
    </citation>
    <scope>NUCLEOTIDE SEQUENCE [LARGE SCALE GENOMIC DNA]</scope>
    <source>
        <strain evidence="10 12">NCTC12022</strain>
    </source>
</reference>
<organism evidence="9 11">
    <name type="scientific">Legionella feeleii</name>
    <dbReference type="NCBI Taxonomy" id="453"/>
    <lineage>
        <taxon>Bacteria</taxon>
        <taxon>Pseudomonadati</taxon>
        <taxon>Pseudomonadota</taxon>
        <taxon>Gammaproteobacteria</taxon>
        <taxon>Legionellales</taxon>
        <taxon>Legionellaceae</taxon>
        <taxon>Legionella</taxon>
    </lineage>
</organism>
<dbReference type="PANTHER" id="PTHR33516">
    <property type="entry name" value="LEXA REPRESSOR"/>
    <property type="match status" value="1"/>
</dbReference>
<name>A0A0W0TXJ3_9GAMM</name>
<protein>
    <submittedName>
        <fullName evidence="10">SOS (Error prone) mutagenesis protein UmuD (RumA)</fullName>
        <ecNumber evidence="10">3.4.21.-</ecNumber>
    </submittedName>
    <submittedName>
        <fullName evidence="9">SOS error prone mutagenesis protein UmuD (RumA)</fullName>
    </submittedName>
</protein>
<keyword evidence="5" id="KW-0234">DNA repair</keyword>
<dbReference type="InterPro" id="IPR039418">
    <property type="entry name" value="LexA-like"/>
</dbReference>
<dbReference type="OrthoDB" id="9787787at2"/>
<dbReference type="PANTHER" id="PTHR33516:SF2">
    <property type="entry name" value="LEXA REPRESSOR-RELATED"/>
    <property type="match status" value="1"/>
</dbReference>
<dbReference type="InterPro" id="IPR006197">
    <property type="entry name" value="Peptidase_S24_LexA"/>
</dbReference>
<dbReference type="NCBIfam" id="NF007621">
    <property type="entry name" value="PRK10276.1"/>
    <property type="match status" value="1"/>
</dbReference>
<evidence type="ECO:0000313" key="10">
    <source>
        <dbReference type="EMBL" id="SPX60093.1"/>
    </source>
</evidence>
<dbReference type="EC" id="3.4.21.-" evidence="10"/>
<dbReference type="AlphaFoldDB" id="A0A0W0TXJ3"/>
<comment type="similarity">
    <text evidence="1 7">Belongs to the peptidase S24 family.</text>
</comment>
<keyword evidence="6" id="KW-0742">SOS response</keyword>
<dbReference type="RefSeq" id="WP_058445022.1">
    <property type="nucleotide sequence ID" value="NZ_LBHK01000063.1"/>
</dbReference>
<keyword evidence="4 7" id="KW-0068">Autocatalytic cleavage</keyword>
<keyword evidence="2" id="KW-0227">DNA damage</keyword>
<evidence type="ECO:0000256" key="1">
    <source>
        <dbReference type="ARBA" id="ARBA00007484"/>
    </source>
</evidence>
<dbReference type="InterPro" id="IPR050077">
    <property type="entry name" value="LexA_repressor"/>
</dbReference>
<dbReference type="EMBL" id="LNYB01000041">
    <property type="protein sequence ID" value="KTD00191.1"/>
    <property type="molecule type" value="Genomic_DNA"/>
</dbReference>
<dbReference type="Pfam" id="PF00717">
    <property type="entry name" value="Peptidase_S24"/>
    <property type="match status" value="1"/>
</dbReference>
<evidence type="ECO:0000256" key="3">
    <source>
        <dbReference type="ARBA" id="ARBA00022801"/>
    </source>
</evidence>
<evidence type="ECO:0000259" key="8">
    <source>
        <dbReference type="Pfam" id="PF00717"/>
    </source>
</evidence>
<dbReference type="PRINTS" id="PR00726">
    <property type="entry name" value="LEXASERPTASE"/>
</dbReference>
<evidence type="ECO:0000256" key="7">
    <source>
        <dbReference type="RuleBase" id="RU003991"/>
    </source>
</evidence>
<dbReference type="GO" id="GO:0006281">
    <property type="term" value="P:DNA repair"/>
    <property type="evidence" value="ECO:0007669"/>
    <property type="project" value="UniProtKB-KW"/>
</dbReference>